<keyword evidence="2" id="KW-1185">Reference proteome</keyword>
<dbReference type="RefSeq" id="WP_272428434.1">
    <property type="nucleotide sequence ID" value="NZ_JAGTJJ010000101.1"/>
</dbReference>
<evidence type="ECO:0000313" key="2">
    <source>
        <dbReference type="Proteomes" id="UP001151081"/>
    </source>
</evidence>
<accession>A0A9X3XJB4</accession>
<sequence length="118" mass="12576">MILPAHPQAHTCPFAFSASAHASATPAGVLRAGNFTVLSRISAGIAVWRKINIAEGAGNTAGHKRQRYQTALGSAREVLACIQVAQAMRYTGSVNPKVLDRMDHVIATLGRLVYHRAS</sequence>
<reference evidence="1 2" key="1">
    <citation type="submission" date="2021-04" db="EMBL/GenBank/DDBJ databases">
        <title>Genome analysis of Polyangium sp.</title>
        <authorList>
            <person name="Li Y."/>
            <person name="Wang J."/>
        </authorList>
    </citation>
    <scope>NUCLEOTIDE SEQUENCE [LARGE SCALE GENOMIC DNA]</scope>
    <source>
        <strain evidence="1 2">SDU14</strain>
    </source>
</reference>
<dbReference type="NCBIfam" id="TIGR02436">
    <property type="entry name" value="four helix bundle protein"/>
    <property type="match status" value="1"/>
</dbReference>
<evidence type="ECO:0000313" key="1">
    <source>
        <dbReference type="EMBL" id="MDC3989231.1"/>
    </source>
</evidence>
<dbReference type="InterPro" id="IPR012657">
    <property type="entry name" value="23S_rRNA-intervening_sequence"/>
</dbReference>
<gene>
    <name evidence="1" type="ORF">KEG57_52690</name>
</gene>
<dbReference type="EMBL" id="JAGTJJ010000101">
    <property type="protein sequence ID" value="MDC3989231.1"/>
    <property type="molecule type" value="Genomic_DNA"/>
</dbReference>
<comment type="caution">
    <text evidence="1">The sequence shown here is derived from an EMBL/GenBank/DDBJ whole genome shotgun (WGS) entry which is preliminary data.</text>
</comment>
<protein>
    <submittedName>
        <fullName evidence="1">Four helix bundle protein</fullName>
    </submittedName>
</protein>
<dbReference type="AlphaFoldDB" id="A0A9X3XJB4"/>
<proteinExistence type="predicted"/>
<name>A0A9X3XJB4_9BACT</name>
<organism evidence="1 2">
    <name type="scientific">Polyangium jinanense</name>
    <dbReference type="NCBI Taxonomy" id="2829994"/>
    <lineage>
        <taxon>Bacteria</taxon>
        <taxon>Pseudomonadati</taxon>
        <taxon>Myxococcota</taxon>
        <taxon>Polyangia</taxon>
        <taxon>Polyangiales</taxon>
        <taxon>Polyangiaceae</taxon>
        <taxon>Polyangium</taxon>
    </lineage>
</organism>
<dbReference type="Proteomes" id="UP001151081">
    <property type="component" value="Unassembled WGS sequence"/>
</dbReference>